<comment type="caution">
    <text evidence="1">The sequence shown here is derived from an EMBL/GenBank/DDBJ whole genome shotgun (WGS) entry which is preliminary data.</text>
</comment>
<sequence length="228" mass="26721">MQTPSSQRTPSRSSPRAKGKATTDRPRARQRLQIEERAHWTSDLTKDFLQCCANDIDQFGRTTWIMLIKSPNQTGLGWDKEKNTITAPEHWWGSMIIRKEATKFRYAGLEHRDLMECVFRDVTAMGEGAYIPQNTEEDKKGQRTEAVRLVKVLPIFRDMDDQEIQDLRWWALRHLEKIQKVEMFLACDADMERHRWLYLENRIVVEAYHQGLSKEPLPPPTFPPLPSD</sequence>
<accession>A0ACB7WZV2</accession>
<organism evidence="1 2">
    <name type="scientific">Vaccinium darrowii</name>
    <dbReference type="NCBI Taxonomy" id="229202"/>
    <lineage>
        <taxon>Eukaryota</taxon>
        <taxon>Viridiplantae</taxon>
        <taxon>Streptophyta</taxon>
        <taxon>Embryophyta</taxon>
        <taxon>Tracheophyta</taxon>
        <taxon>Spermatophyta</taxon>
        <taxon>Magnoliopsida</taxon>
        <taxon>eudicotyledons</taxon>
        <taxon>Gunneridae</taxon>
        <taxon>Pentapetalae</taxon>
        <taxon>asterids</taxon>
        <taxon>Ericales</taxon>
        <taxon>Ericaceae</taxon>
        <taxon>Vaccinioideae</taxon>
        <taxon>Vaccinieae</taxon>
        <taxon>Vaccinium</taxon>
    </lineage>
</organism>
<dbReference type="EMBL" id="CM037152">
    <property type="protein sequence ID" value="KAH7833972.1"/>
    <property type="molecule type" value="Genomic_DNA"/>
</dbReference>
<evidence type="ECO:0000313" key="2">
    <source>
        <dbReference type="Proteomes" id="UP000828048"/>
    </source>
</evidence>
<proteinExistence type="predicted"/>
<protein>
    <submittedName>
        <fullName evidence="1">Uncharacterized protein</fullName>
    </submittedName>
</protein>
<reference evidence="1 2" key="1">
    <citation type="journal article" date="2021" name="Hortic Res">
        <title>High-quality reference genome and annotation aids understanding of berry development for evergreen blueberry (Vaccinium darrowii).</title>
        <authorList>
            <person name="Yu J."/>
            <person name="Hulse-Kemp A.M."/>
            <person name="Babiker E."/>
            <person name="Staton M."/>
        </authorList>
    </citation>
    <scope>NUCLEOTIDE SEQUENCE [LARGE SCALE GENOMIC DNA]</scope>
    <source>
        <strain evidence="2">cv. NJ 8807/NJ 8810</strain>
        <tissue evidence="1">Young leaf</tissue>
    </source>
</reference>
<keyword evidence="2" id="KW-1185">Reference proteome</keyword>
<gene>
    <name evidence="1" type="ORF">Vadar_011545</name>
</gene>
<dbReference type="Proteomes" id="UP000828048">
    <property type="component" value="Chromosome 2"/>
</dbReference>
<name>A0ACB7WZV2_9ERIC</name>
<evidence type="ECO:0000313" key="1">
    <source>
        <dbReference type="EMBL" id="KAH7833972.1"/>
    </source>
</evidence>